<evidence type="ECO:0000313" key="2">
    <source>
        <dbReference type="EMBL" id="KYB29734.1"/>
    </source>
</evidence>
<organism evidence="2 3">
    <name type="scientific">Tribolium castaneum</name>
    <name type="common">Red flour beetle</name>
    <dbReference type="NCBI Taxonomy" id="7070"/>
    <lineage>
        <taxon>Eukaryota</taxon>
        <taxon>Metazoa</taxon>
        <taxon>Ecdysozoa</taxon>
        <taxon>Arthropoda</taxon>
        <taxon>Hexapoda</taxon>
        <taxon>Insecta</taxon>
        <taxon>Pterygota</taxon>
        <taxon>Neoptera</taxon>
        <taxon>Endopterygota</taxon>
        <taxon>Coleoptera</taxon>
        <taxon>Polyphaga</taxon>
        <taxon>Cucujiformia</taxon>
        <taxon>Tenebrionidae</taxon>
        <taxon>Tenebrionidae incertae sedis</taxon>
        <taxon>Tribolium</taxon>
    </lineage>
</organism>
<evidence type="ECO:0000256" key="1">
    <source>
        <dbReference type="SAM" id="MobiDB-lite"/>
    </source>
</evidence>
<dbReference type="InParanoid" id="A0A139WP65"/>
<protein>
    <submittedName>
        <fullName evidence="2">Uncharacterized protein</fullName>
    </submittedName>
</protein>
<accession>A0A139WP65</accession>
<keyword evidence="3" id="KW-1185">Reference proteome</keyword>
<feature type="region of interest" description="Disordered" evidence="1">
    <location>
        <begin position="37"/>
        <end position="77"/>
    </location>
</feature>
<name>A0A139WP65_TRICA</name>
<reference evidence="2 3" key="1">
    <citation type="journal article" date="2008" name="Nature">
        <title>The genome of the model beetle and pest Tribolium castaneum.</title>
        <authorList>
            <consortium name="Tribolium Genome Sequencing Consortium"/>
            <person name="Richards S."/>
            <person name="Gibbs R.A."/>
            <person name="Weinstock G.M."/>
            <person name="Brown S.J."/>
            <person name="Denell R."/>
            <person name="Beeman R.W."/>
            <person name="Gibbs R."/>
            <person name="Beeman R.W."/>
            <person name="Brown S.J."/>
            <person name="Bucher G."/>
            <person name="Friedrich M."/>
            <person name="Grimmelikhuijzen C.J."/>
            <person name="Klingler M."/>
            <person name="Lorenzen M."/>
            <person name="Richards S."/>
            <person name="Roth S."/>
            <person name="Schroder R."/>
            <person name="Tautz D."/>
            <person name="Zdobnov E.M."/>
            <person name="Muzny D."/>
            <person name="Gibbs R.A."/>
            <person name="Weinstock G.M."/>
            <person name="Attaway T."/>
            <person name="Bell S."/>
            <person name="Buhay C.J."/>
            <person name="Chandrabose M.N."/>
            <person name="Chavez D."/>
            <person name="Clerk-Blankenburg K.P."/>
            <person name="Cree A."/>
            <person name="Dao M."/>
            <person name="Davis C."/>
            <person name="Chacko J."/>
            <person name="Dinh H."/>
            <person name="Dugan-Rocha S."/>
            <person name="Fowler G."/>
            <person name="Garner T.T."/>
            <person name="Garnes J."/>
            <person name="Gnirke A."/>
            <person name="Hawes A."/>
            <person name="Hernandez J."/>
            <person name="Hines S."/>
            <person name="Holder M."/>
            <person name="Hume J."/>
            <person name="Jhangiani S.N."/>
            <person name="Joshi V."/>
            <person name="Khan Z.M."/>
            <person name="Jackson L."/>
            <person name="Kovar C."/>
            <person name="Kowis A."/>
            <person name="Lee S."/>
            <person name="Lewis L.R."/>
            <person name="Margolis J."/>
            <person name="Morgan M."/>
            <person name="Nazareth L.V."/>
            <person name="Nguyen N."/>
            <person name="Okwuonu G."/>
            <person name="Parker D."/>
            <person name="Richards S."/>
            <person name="Ruiz S.J."/>
            <person name="Santibanez J."/>
            <person name="Savard J."/>
            <person name="Scherer S.E."/>
            <person name="Schneider B."/>
            <person name="Sodergren E."/>
            <person name="Tautz D."/>
            <person name="Vattahil S."/>
            <person name="Villasana D."/>
            <person name="White C.S."/>
            <person name="Wright R."/>
            <person name="Park Y."/>
            <person name="Beeman R.W."/>
            <person name="Lord J."/>
            <person name="Oppert B."/>
            <person name="Lorenzen M."/>
            <person name="Brown S."/>
            <person name="Wang L."/>
            <person name="Savard J."/>
            <person name="Tautz D."/>
            <person name="Richards S."/>
            <person name="Weinstock G."/>
            <person name="Gibbs R.A."/>
            <person name="Liu Y."/>
            <person name="Worley K."/>
            <person name="Weinstock G."/>
            <person name="Elsik C.G."/>
            <person name="Reese J.T."/>
            <person name="Elhaik E."/>
            <person name="Landan G."/>
            <person name="Graur D."/>
            <person name="Arensburger P."/>
            <person name="Atkinson P."/>
            <person name="Beeman R.W."/>
            <person name="Beidler J."/>
            <person name="Brown S.J."/>
            <person name="Demuth J.P."/>
            <person name="Drury D.W."/>
            <person name="Du Y.Z."/>
            <person name="Fujiwara H."/>
            <person name="Lorenzen M."/>
            <person name="Maselli V."/>
            <person name="Osanai M."/>
            <person name="Park Y."/>
            <person name="Robertson H.M."/>
            <person name="Tu Z."/>
            <person name="Wang J.J."/>
            <person name="Wang S."/>
            <person name="Richards S."/>
            <person name="Song H."/>
            <person name="Zhang L."/>
            <person name="Sodergren E."/>
            <person name="Werner D."/>
            <person name="Stanke M."/>
            <person name="Morgenstern B."/>
            <person name="Solovyev V."/>
            <person name="Kosarev P."/>
            <person name="Brown G."/>
            <person name="Chen H.C."/>
            <person name="Ermolaeva O."/>
            <person name="Hlavina W."/>
            <person name="Kapustin Y."/>
            <person name="Kiryutin B."/>
            <person name="Kitts P."/>
            <person name="Maglott D."/>
            <person name="Pruitt K."/>
            <person name="Sapojnikov V."/>
            <person name="Souvorov A."/>
            <person name="Mackey A.J."/>
            <person name="Waterhouse R.M."/>
            <person name="Wyder S."/>
            <person name="Zdobnov E.M."/>
            <person name="Zdobnov E.M."/>
            <person name="Wyder S."/>
            <person name="Kriventseva E.V."/>
            <person name="Kadowaki T."/>
            <person name="Bork P."/>
            <person name="Aranda M."/>
            <person name="Bao R."/>
            <person name="Beermann A."/>
            <person name="Berns N."/>
            <person name="Bolognesi R."/>
            <person name="Bonneton F."/>
            <person name="Bopp D."/>
            <person name="Brown S.J."/>
            <person name="Bucher G."/>
            <person name="Butts T."/>
            <person name="Chaumot A."/>
            <person name="Denell R.E."/>
            <person name="Ferrier D.E."/>
            <person name="Friedrich M."/>
            <person name="Gordon C.M."/>
            <person name="Jindra M."/>
            <person name="Klingler M."/>
            <person name="Lan Q."/>
            <person name="Lattorff H.M."/>
            <person name="Laudet V."/>
            <person name="von Levetsow C."/>
            <person name="Liu Z."/>
            <person name="Lutz R."/>
            <person name="Lynch J.A."/>
            <person name="da Fonseca R.N."/>
            <person name="Posnien N."/>
            <person name="Reuter R."/>
            <person name="Roth S."/>
            <person name="Savard J."/>
            <person name="Schinko J.B."/>
            <person name="Schmitt C."/>
            <person name="Schoppmeier M."/>
            <person name="Schroder R."/>
            <person name="Shippy T.D."/>
            <person name="Simonnet F."/>
            <person name="Marques-Souza H."/>
            <person name="Tautz D."/>
            <person name="Tomoyasu Y."/>
            <person name="Trauner J."/>
            <person name="Van der Zee M."/>
            <person name="Vervoort M."/>
            <person name="Wittkopp N."/>
            <person name="Wimmer E.A."/>
            <person name="Yang X."/>
            <person name="Jones A.K."/>
            <person name="Sattelle D.B."/>
            <person name="Ebert P.R."/>
            <person name="Nelson D."/>
            <person name="Scott J.G."/>
            <person name="Beeman R.W."/>
            <person name="Muthukrishnan S."/>
            <person name="Kramer K.J."/>
            <person name="Arakane Y."/>
            <person name="Beeman R.W."/>
            <person name="Zhu Q."/>
            <person name="Hogenkamp D."/>
            <person name="Dixit R."/>
            <person name="Oppert B."/>
            <person name="Jiang H."/>
            <person name="Zou Z."/>
            <person name="Marshall J."/>
            <person name="Elpidina E."/>
            <person name="Vinokurov K."/>
            <person name="Oppert C."/>
            <person name="Zou Z."/>
            <person name="Evans J."/>
            <person name="Lu Z."/>
            <person name="Zhao P."/>
            <person name="Sumathipala N."/>
            <person name="Altincicek B."/>
            <person name="Vilcinskas A."/>
            <person name="Williams M."/>
            <person name="Hultmark D."/>
            <person name="Hetru C."/>
            <person name="Jiang H."/>
            <person name="Grimmelikhuijzen C.J."/>
            <person name="Hauser F."/>
            <person name="Cazzamali G."/>
            <person name="Williamson M."/>
            <person name="Park Y."/>
            <person name="Li B."/>
            <person name="Tanaka Y."/>
            <person name="Predel R."/>
            <person name="Neupert S."/>
            <person name="Schachtner J."/>
            <person name="Verleyen P."/>
            <person name="Raible F."/>
            <person name="Bork P."/>
            <person name="Friedrich M."/>
            <person name="Walden K.K."/>
            <person name="Robertson H.M."/>
            <person name="Angeli S."/>
            <person name="Foret S."/>
            <person name="Bucher G."/>
            <person name="Schuetz S."/>
            <person name="Maleszka R."/>
            <person name="Wimmer E.A."/>
            <person name="Beeman R.W."/>
            <person name="Lorenzen M."/>
            <person name="Tomoyasu Y."/>
            <person name="Miller S.C."/>
            <person name="Grossmann D."/>
            <person name="Bucher G."/>
        </authorList>
    </citation>
    <scope>NUCLEOTIDE SEQUENCE [LARGE SCALE GENOMIC DNA]</scope>
    <source>
        <strain evidence="2 3">Georgia GA2</strain>
    </source>
</reference>
<feature type="compositionally biased region" description="Basic and acidic residues" evidence="1">
    <location>
        <begin position="44"/>
        <end position="59"/>
    </location>
</feature>
<dbReference type="Proteomes" id="UP000007266">
    <property type="component" value="Linkage group 1"/>
</dbReference>
<evidence type="ECO:0000313" key="3">
    <source>
        <dbReference type="Proteomes" id="UP000007266"/>
    </source>
</evidence>
<gene>
    <name evidence="2" type="primary">AUGUSTUS-3.0.2_31550</name>
    <name evidence="2" type="ORF">TcasGA2_TC031550</name>
</gene>
<proteinExistence type="predicted"/>
<reference evidence="2 3" key="2">
    <citation type="journal article" date="2010" name="Nucleic Acids Res.">
        <title>BeetleBase in 2010: revisions to provide comprehensive genomic information for Tribolium castaneum.</title>
        <authorList>
            <person name="Kim H.S."/>
            <person name="Murphy T."/>
            <person name="Xia J."/>
            <person name="Caragea D."/>
            <person name="Park Y."/>
            <person name="Beeman R.W."/>
            <person name="Lorenzen M.D."/>
            <person name="Butcher S."/>
            <person name="Manak J.R."/>
            <person name="Brown S.J."/>
        </authorList>
    </citation>
    <scope>GENOME REANNOTATION</scope>
    <source>
        <strain evidence="2 3">Georgia GA2</strain>
    </source>
</reference>
<sequence length="145" mass="15030">MENSAYVPSSGHLNSPALVVFSQAAGGLQDALRIQRPFNPQTTVKEESLDAHMSEDGDATHGQATDNDSPGIHDDNRGFRIGPLFGGGFTGSGAYAFSVPGLPPAAHALAKTSFLFDHGCKPCVGVRGWGGSIVMVKRSKSSSGS</sequence>
<dbReference type="EMBL" id="KQ971307">
    <property type="protein sequence ID" value="KYB29734.1"/>
    <property type="molecule type" value="Genomic_DNA"/>
</dbReference>
<dbReference type="AlphaFoldDB" id="A0A139WP65"/>